<dbReference type="PANTHER" id="PTHR33782:SF5">
    <property type="entry name" value="MEDIATOR OF RNA POLYMERASE II TRANSCRIPTION SUBUNIT"/>
    <property type="match status" value="1"/>
</dbReference>
<dbReference type="AlphaFoldDB" id="A0A426Y9Y6"/>
<accession>A0A426Y9Y6</accession>
<name>A0A426Y9Y6_ENSVE</name>
<evidence type="ECO:0000313" key="2">
    <source>
        <dbReference type="EMBL" id="RRT48563.1"/>
    </source>
</evidence>
<feature type="region of interest" description="Disordered" evidence="1">
    <location>
        <begin position="1"/>
        <end position="33"/>
    </location>
</feature>
<dbReference type="Proteomes" id="UP000287651">
    <property type="component" value="Unassembled WGS sequence"/>
</dbReference>
<reference evidence="2 3" key="1">
    <citation type="journal article" date="2014" name="Agronomy (Basel)">
        <title>A Draft Genome Sequence for Ensete ventricosum, the Drought-Tolerant Tree Against Hunger.</title>
        <authorList>
            <person name="Harrison J."/>
            <person name="Moore K.A."/>
            <person name="Paszkiewicz K."/>
            <person name="Jones T."/>
            <person name="Grant M."/>
            <person name="Ambacheew D."/>
            <person name="Muzemil S."/>
            <person name="Studholme D.J."/>
        </authorList>
    </citation>
    <scope>NUCLEOTIDE SEQUENCE [LARGE SCALE GENOMIC DNA]</scope>
</reference>
<comment type="caution">
    <text evidence="2">The sequence shown here is derived from an EMBL/GenBank/DDBJ whole genome shotgun (WGS) entry which is preliminary data.</text>
</comment>
<protein>
    <submittedName>
        <fullName evidence="2">Uncharacterized protein</fullName>
    </submittedName>
</protein>
<dbReference type="PANTHER" id="PTHR33782">
    <property type="entry name" value="OS01G0121600 PROTEIN"/>
    <property type="match status" value="1"/>
</dbReference>
<sequence length="185" mass="20878">MYTSIVPAPSLHPSSFPARPSDRHAGPHLPNRQRSIEVAAGRDGYGWDYSGGGGLVDENMIVLRRRIHEMKMAERNYEAPSEWMDWEKRYYARYHADVSDILCLLQTLLMNTRPSVAIGLMAVLALSVPTRFMAFTIGERETYRLLGGLHGRDVQSVSQAKGLVAYCRRISPFAVNPVLFRIERG</sequence>
<evidence type="ECO:0000256" key="1">
    <source>
        <dbReference type="SAM" id="MobiDB-lite"/>
    </source>
</evidence>
<proteinExistence type="predicted"/>
<organism evidence="2 3">
    <name type="scientific">Ensete ventricosum</name>
    <name type="common">Abyssinian banana</name>
    <name type="synonym">Musa ensete</name>
    <dbReference type="NCBI Taxonomy" id="4639"/>
    <lineage>
        <taxon>Eukaryota</taxon>
        <taxon>Viridiplantae</taxon>
        <taxon>Streptophyta</taxon>
        <taxon>Embryophyta</taxon>
        <taxon>Tracheophyta</taxon>
        <taxon>Spermatophyta</taxon>
        <taxon>Magnoliopsida</taxon>
        <taxon>Liliopsida</taxon>
        <taxon>Zingiberales</taxon>
        <taxon>Musaceae</taxon>
        <taxon>Ensete</taxon>
    </lineage>
</organism>
<gene>
    <name evidence="2" type="ORF">B296_00043658</name>
</gene>
<dbReference type="EMBL" id="AMZH03013871">
    <property type="protein sequence ID" value="RRT48563.1"/>
    <property type="molecule type" value="Genomic_DNA"/>
</dbReference>
<evidence type="ECO:0000313" key="3">
    <source>
        <dbReference type="Proteomes" id="UP000287651"/>
    </source>
</evidence>